<evidence type="ECO:0000313" key="1">
    <source>
        <dbReference type="EMBL" id="GIL38154.1"/>
    </source>
</evidence>
<proteinExistence type="predicted"/>
<reference evidence="1" key="1">
    <citation type="submission" date="2021-02" db="EMBL/GenBank/DDBJ databases">
        <title>Genome sequence of Rhodospirillales sp. strain TMPK1 isolated from soil.</title>
        <authorList>
            <person name="Nakai R."/>
            <person name="Kusada H."/>
            <person name="Tamaki H."/>
        </authorList>
    </citation>
    <scope>NUCLEOTIDE SEQUENCE</scope>
    <source>
        <strain evidence="1">TMPK1</strain>
    </source>
</reference>
<name>A0A8S8X782_9PROT</name>
<organism evidence="1 2">
    <name type="scientific">Roseiterribacter gracilis</name>
    <dbReference type="NCBI Taxonomy" id="2812848"/>
    <lineage>
        <taxon>Bacteria</taxon>
        <taxon>Pseudomonadati</taxon>
        <taxon>Pseudomonadota</taxon>
        <taxon>Alphaproteobacteria</taxon>
        <taxon>Rhodospirillales</taxon>
        <taxon>Roseiterribacteraceae</taxon>
        <taxon>Roseiterribacter</taxon>
    </lineage>
</organism>
<gene>
    <name evidence="1" type="ORF">TMPK1_03910</name>
</gene>
<comment type="caution">
    <text evidence="1">The sequence shown here is derived from an EMBL/GenBank/DDBJ whole genome shotgun (WGS) entry which is preliminary data.</text>
</comment>
<evidence type="ECO:0000313" key="2">
    <source>
        <dbReference type="Proteomes" id="UP000681075"/>
    </source>
</evidence>
<dbReference type="Proteomes" id="UP000681075">
    <property type="component" value="Unassembled WGS sequence"/>
</dbReference>
<dbReference type="EMBL" id="BOPV01000001">
    <property type="protein sequence ID" value="GIL38154.1"/>
    <property type="molecule type" value="Genomic_DNA"/>
</dbReference>
<accession>A0A8S8X782</accession>
<sequence length="211" mass="23398">MSLLAGCAAQKRQAEIDHYQQVQAQLRAIGEQCAAELQESKYDPIRDKIELRRGVVSTEAVPFALLVNEKTPTATEKAALSAWATQRETCLAQTWHVQRGSPPPGWSAEAWRRWGSFIDSSVQQTTVLAAALYNGKITYAEFAKQRGEATAAAGTAQQSWVEATRIADQQRRLQEQQLAEQRYANWELSYANFLRAKGFTCVTAGGTTSCR</sequence>
<keyword evidence="2" id="KW-1185">Reference proteome</keyword>
<dbReference type="AlphaFoldDB" id="A0A8S8X782"/>
<protein>
    <submittedName>
        <fullName evidence="1">Uncharacterized protein</fullName>
    </submittedName>
</protein>